<keyword evidence="10" id="KW-1185">Reference proteome</keyword>
<organism evidence="9 10">
    <name type="scientific">Triticum turgidum subsp. durum</name>
    <name type="common">Durum wheat</name>
    <name type="synonym">Triticum durum</name>
    <dbReference type="NCBI Taxonomy" id="4567"/>
    <lineage>
        <taxon>Eukaryota</taxon>
        <taxon>Viridiplantae</taxon>
        <taxon>Streptophyta</taxon>
        <taxon>Embryophyta</taxon>
        <taxon>Tracheophyta</taxon>
        <taxon>Spermatophyta</taxon>
        <taxon>Magnoliopsida</taxon>
        <taxon>Liliopsida</taxon>
        <taxon>Poales</taxon>
        <taxon>Poaceae</taxon>
        <taxon>BOP clade</taxon>
        <taxon>Pooideae</taxon>
        <taxon>Triticodae</taxon>
        <taxon>Triticeae</taxon>
        <taxon>Triticinae</taxon>
        <taxon>Triticum</taxon>
    </lineage>
</organism>
<dbReference type="GO" id="GO:0006952">
    <property type="term" value="P:defense response"/>
    <property type="evidence" value="ECO:0007669"/>
    <property type="project" value="UniProtKB-KW"/>
</dbReference>
<gene>
    <name evidence="9" type="ORF">TRITD_6Av1G225360</name>
</gene>
<dbReference type="Pfam" id="PF00931">
    <property type="entry name" value="NB-ARC"/>
    <property type="match status" value="1"/>
</dbReference>
<evidence type="ECO:0000259" key="8">
    <source>
        <dbReference type="Pfam" id="PF18052"/>
    </source>
</evidence>
<evidence type="ECO:0000313" key="9">
    <source>
        <dbReference type="EMBL" id="VAI52063.1"/>
    </source>
</evidence>
<reference evidence="9 10" key="1">
    <citation type="submission" date="2017-09" db="EMBL/GenBank/DDBJ databases">
        <authorList>
            <consortium name="International Durum Wheat Genome Sequencing Consortium (IDWGSC)"/>
            <person name="Milanesi L."/>
        </authorList>
    </citation>
    <scope>NUCLEOTIDE SEQUENCE [LARGE SCALE GENOMIC DNA]</scope>
    <source>
        <strain evidence="10">cv. Svevo</strain>
    </source>
</reference>
<dbReference type="InterPro" id="IPR041118">
    <property type="entry name" value="Rx_N"/>
</dbReference>
<evidence type="ECO:0000256" key="4">
    <source>
        <dbReference type="ARBA" id="ARBA00022741"/>
    </source>
</evidence>
<dbReference type="Gene3D" id="1.20.5.4130">
    <property type="match status" value="1"/>
</dbReference>
<dbReference type="PANTHER" id="PTHR19338">
    <property type="entry name" value="TRANSLOCASE OF INNER MITOCHONDRIAL MEMBRANE 13 HOMOLOG"/>
    <property type="match status" value="1"/>
</dbReference>
<keyword evidence="3" id="KW-0677">Repeat</keyword>
<dbReference type="Gramene" id="TRITD6Av1G225360.1">
    <property type="protein sequence ID" value="TRITD6Av1G225360.1"/>
    <property type="gene ID" value="TRITD6Av1G225360"/>
</dbReference>
<evidence type="ECO:0000256" key="6">
    <source>
        <dbReference type="SAM" id="MobiDB-lite"/>
    </source>
</evidence>
<dbReference type="PANTHER" id="PTHR19338:SF42">
    <property type="entry name" value="RX N-TERMINAL DOMAIN-CONTAINING PROTEIN"/>
    <property type="match status" value="1"/>
</dbReference>
<comment type="similarity">
    <text evidence="1">Belongs to the disease resistance NB-LRR family.</text>
</comment>
<feature type="domain" description="Disease resistance N-terminal" evidence="8">
    <location>
        <begin position="9"/>
        <end position="92"/>
    </location>
</feature>
<evidence type="ECO:0008006" key="11">
    <source>
        <dbReference type="Google" id="ProtNLM"/>
    </source>
</evidence>
<feature type="domain" description="NB-ARC" evidence="7">
    <location>
        <begin position="201"/>
        <end position="241"/>
    </location>
</feature>
<keyword evidence="5" id="KW-0611">Plant defense</keyword>
<dbReference type="EMBL" id="LT934121">
    <property type="protein sequence ID" value="VAI52063.1"/>
    <property type="molecule type" value="Genomic_DNA"/>
</dbReference>
<feature type="region of interest" description="Disordered" evidence="6">
    <location>
        <begin position="191"/>
        <end position="212"/>
    </location>
</feature>
<accession>A0A9R1B5D3</accession>
<proteinExistence type="inferred from homology"/>
<evidence type="ECO:0000256" key="2">
    <source>
        <dbReference type="ARBA" id="ARBA00022614"/>
    </source>
</evidence>
<dbReference type="GO" id="GO:0043531">
    <property type="term" value="F:ADP binding"/>
    <property type="evidence" value="ECO:0007669"/>
    <property type="project" value="InterPro"/>
</dbReference>
<evidence type="ECO:0000256" key="1">
    <source>
        <dbReference type="ARBA" id="ARBA00008894"/>
    </source>
</evidence>
<dbReference type="CDD" id="cd14798">
    <property type="entry name" value="RX-CC_like"/>
    <property type="match status" value="1"/>
</dbReference>
<dbReference type="SUPFAM" id="SSF52540">
    <property type="entry name" value="P-loop containing nucleoside triphosphate hydrolases"/>
    <property type="match status" value="1"/>
</dbReference>
<dbReference type="InterPro" id="IPR038005">
    <property type="entry name" value="RX-like_CC"/>
</dbReference>
<dbReference type="Gene3D" id="3.40.50.300">
    <property type="entry name" value="P-loop containing nucleotide triphosphate hydrolases"/>
    <property type="match status" value="1"/>
</dbReference>
<keyword evidence="2" id="KW-0433">Leucine-rich repeat</keyword>
<keyword evidence="4" id="KW-0547">Nucleotide-binding</keyword>
<sequence length="241" mass="27270">MEGILVSAVTGALDAVLGKLADRYKRLKRVPDDIKFLTDELTAMPTFLQKMSDVEDPDVQEKEWTAVVRELSYDMEDSIDDFIQYANDKDTKPGIIEKAKNFWEKIKTQHQTALDIEDLKKRISEVGQRNQTYKTPRAFSNPNNTTVDTRALAVCKNASELVGMDEPKAQLMKLLTEGGLCVSRQQQLNTRKRKRKQQQQQQPPKMVAIVGSGGMGKTTLAKQVYEDLKGQFECHVFLSVS</sequence>
<dbReference type="Proteomes" id="UP000324705">
    <property type="component" value="Chromosome 6A"/>
</dbReference>
<dbReference type="AlphaFoldDB" id="A0A9R1B5D3"/>
<dbReference type="InterPro" id="IPR002182">
    <property type="entry name" value="NB-ARC"/>
</dbReference>
<evidence type="ECO:0000313" key="10">
    <source>
        <dbReference type="Proteomes" id="UP000324705"/>
    </source>
</evidence>
<evidence type="ECO:0000256" key="3">
    <source>
        <dbReference type="ARBA" id="ARBA00022737"/>
    </source>
</evidence>
<dbReference type="InterPro" id="IPR027417">
    <property type="entry name" value="P-loop_NTPase"/>
</dbReference>
<evidence type="ECO:0000259" key="7">
    <source>
        <dbReference type="Pfam" id="PF00931"/>
    </source>
</evidence>
<protein>
    <recommendedName>
        <fullName evidence="11">Rx N-terminal domain-containing protein</fullName>
    </recommendedName>
</protein>
<dbReference type="Pfam" id="PF18052">
    <property type="entry name" value="Rx_N"/>
    <property type="match status" value="1"/>
</dbReference>
<evidence type="ECO:0000256" key="5">
    <source>
        <dbReference type="ARBA" id="ARBA00022821"/>
    </source>
</evidence>
<name>A0A9R1B5D3_TRITD</name>